<feature type="transmembrane region" description="Helical" evidence="1">
    <location>
        <begin position="265"/>
        <end position="285"/>
    </location>
</feature>
<protein>
    <recommendedName>
        <fullName evidence="5">IPTL-CTERM sorting domain-containing protein</fullName>
    </recommendedName>
</protein>
<sequence>TKTQIVLGVLCCVTLAGAANAQLLGVTGSDLVRIDPNDPAYVTVIGPTNLPPEVAHVYELTYHPIQRALLGIGFGSGSTTRAQFLLSFDLTTGQGTVLCELGDSDTVGNLELLEYVGLLSSLVISGETSIPSGGYTDKLLSLGTDCTTSFLVTNSLDNDYGVYDSKHGLFYTTDPNGPGQLVHVDLSNGDTENIGAIPNTLGTLAYSNDHSVIFGVNWSNNNLHSIVTTNGGAPITMNSLGIISGSDITALAYVPQTSEVEAPTVSTLGIFILMCGLLGIGFFAAKRRVKRPT</sequence>
<dbReference type="Proteomes" id="UP001593833">
    <property type="component" value="Unassembled WGS sequence"/>
</dbReference>
<reference evidence="3 4" key="1">
    <citation type="submission" date="2024-09" db="EMBL/GenBank/DDBJ databases">
        <authorList>
            <person name="D'Angelo T."/>
        </authorList>
    </citation>
    <scope>NUCLEOTIDE SEQUENCE [LARGE SCALE GENOMIC DNA]</scope>
    <source>
        <strain evidence="3">SAG AM-320-E07</strain>
    </source>
</reference>
<keyword evidence="4" id="KW-1185">Reference proteome</keyword>
<accession>A0ABV6YM63</accession>
<name>A0ABV6YM63_UNCEI</name>
<evidence type="ECO:0000313" key="4">
    <source>
        <dbReference type="Proteomes" id="UP001593833"/>
    </source>
</evidence>
<evidence type="ECO:0000256" key="2">
    <source>
        <dbReference type="SAM" id="SignalP"/>
    </source>
</evidence>
<keyword evidence="1" id="KW-0812">Transmembrane</keyword>
<keyword evidence="1" id="KW-0472">Membrane</keyword>
<evidence type="ECO:0000256" key="1">
    <source>
        <dbReference type="SAM" id="Phobius"/>
    </source>
</evidence>
<keyword evidence="1" id="KW-1133">Transmembrane helix</keyword>
<gene>
    <name evidence="3" type="ORF">ACFL6M_07375</name>
</gene>
<dbReference type="SUPFAM" id="SSF63825">
    <property type="entry name" value="YWTD domain"/>
    <property type="match status" value="1"/>
</dbReference>
<feature type="non-terminal residue" evidence="3">
    <location>
        <position position="1"/>
    </location>
</feature>
<evidence type="ECO:0008006" key="5">
    <source>
        <dbReference type="Google" id="ProtNLM"/>
    </source>
</evidence>
<keyword evidence="2" id="KW-0732">Signal</keyword>
<organism evidence="3 4">
    <name type="scientific">Eiseniibacteriota bacterium</name>
    <dbReference type="NCBI Taxonomy" id="2212470"/>
    <lineage>
        <taxon>Bacteria</taxon>
        <taxon>Candidatus Eiseniibacteriota</taxon>
    </lineage>
</organism>
<feature type="chain" id="PRO_5046830632" description="IPTL-CTERM sorting domain-containing protein" evidence="2">
    <location>
        <begin position="22"/>
        <end position="293"/>
    </location>
</feature>
<evidence type="ECO:0000313" key="3">
    <source>
        <dbReference type="EMBL" id="MFC1573402.1"/>
    </source>
</evidence>
<proteinExistence type="predicted"/>
<comment type="caution">
    <text evidence="3">The sequence shown here is derived from an EMBL/GenBank/DDBJ whole genome shotgun (WGS) entry which is preliminary data.</text>
</comment>
<dbReference type="EMBL" id="JBHPKH010000150">
    <property type="protein sequence ID" value="MFC1573402.1"/>
    <property type="molecule type" value="Genomic_DNA"/>
</dbReference>
<feature type="signal peptide" evidence="2">
    <location>
        <begin position="1"/>
        <end position="21"/>
    </location>
</feature>